<dbReference type="InterPro" id="IPR000032">
    <property type="entry name" value="HPr-like"/>
</dbReference>
<evidence type="ECO:0000313" key="7">
    <source>
        <dbReference type="Proteomes" id="UP000245283"/>
    </source>
</evidence>
<dbReference type="AlphaFoldDB" id="A0A2V1K887"/>
<evidence type="ECO:0000256" key="2">
    <source>
        <dbReference type="ARBA" id="ARBA00020422"/>
    </source>
</evidence>
<dbReference type="GO" id="GO:0019563">
    <property type="term" value="P:glycerol catabolic process"/>
    <property type="evidence" value="ECO:0007669"/>
    <property type="project" value="InterPro"/>
</dbReference>
<dbReference type="CDD" id="cd00367">
    <property type="entry name" value="PTS-HPr_like"/>
    <property type="match status" value="1"/>
</dbReference>
<dbReference type="PROSITE" id="PS51350">
    <property type="entry name" value="PTS_HPR_DOM"/>
    <property type="match status" value="1"/>
</dbReference>
<dbReference type="InterPro" id="IPR004701">
    <property type="entry name" value="PTS_EIIA_man-typ"/>
</dbReference>
<dbReference type="InterPro" id="IPR039643">
    <property type="entry name" value="DhaM"/>
</dbReference>
<evidence type="ECO:0000313" key="6">
    <source>
        <dbReference type="EMBL" id="PWF25717.1"/>
    </source>
</evidence>
<name>A0A2V1K887_9ACTO</name>
<dbReference type="Pfam" id="PF03610">
    <property type="entry name" value="EIIA-man"/>
    <property type="match status" value="1"/>
</dbReference>
<sequence>MTIGFVLVSHSKEAAEAVAKLAAEMAPDVQIVPVGGNSDGGFGTDVAQVLDACDTVEINCERVIIMADLGSARMAAEMAVEAGINASDGTPRRVMGPGPFLEGSVSGTAAAQGGARLAQVVRAIASALAYWRDYKLPEKEHTEEKTSDGFQTQVMVVDDAGLHARPAAVLAQLVMEEPVRIFINNVAGDSMMEILLLGVQKGERVIVSSPDRGSEESVKRIAAAIAGGLS</sequence>
<dbReference type="GO" id="GO:0016020">
    <property type="term" value="C:membrane"/>
    <property type="evidence" value="ECO:0007669"/>
    <property type="project" value="InterPro"/>
</dbReference>
<gene>
    <name evidence="6" type="ORF">DD236_09745</name>
</gene>
<dbReference type="PROSITE" id="PS51096">
    <property type="entry name" value="PTS_EIIA_TYPE_4"/>
    <property type="match status" value="1"/>
</dbReference>
<keyword evidence="7" id="KW-1185">Reference proteome</keyword>
<dbReference type="PANTHER" id="PTHR38594:SF1">
    <property type="entry name" value="PEP-DEPENDENT DIHYDROXYACETONE KINASE, PHOSPHORYL DONOR SUBUNIT DHAM"/>
    <property type="match status" value="1"/>
</dbReference>
<reference evidence="7" key="1">
    <citation type="submission" date="2018-05" db="EMBL/GenBank/DDBJ databases">
        <authorList>
            <person name="Li Y."/>
        </authorList>
    </citation>
    <scope>NUCLEOTIDE SEQUENCE [LARGE SCALE GENOMIC DNA]</scope>
    <source>
        <strain evidence="7">sk1b4</strain>
    </source>
</reference>
<evidence type="ECO:0000259" key="5">
    <source>
        <dbReference type="PROSITE" id="PS51350"/>
    </source>
</evidence>
<dbReference type="GO" id="GO:0009401">
    <property type="term" value="P:phosphoenolpyruvate-dependent sugar phosphotransferase system"/>
    <property type="evidence" value="ECO:0007669"/>
    <property type="project" value="InterPro"/>
</dbReference>
<proteinExistence type="predicted"/>
<dbReference type="InterPro" id="IPR001020">
    <property type="entry name" value="PTS_HPr_His_P_site"/>
</dbReference>
<feature type="domain" description="HPr" evidence="5">
    <location>
        <begin position="149"/>
        <end position="230"/>
    </location>
</feature>
<dbReference type="Pfam" id="PF00381">
    <property type="entry name" value="PTS-HPr"/>
    <property type="match status" value="1"/>
</dbReference>
<dbReference type="OrthoDB" id="350754at2"/>
<dbReference type="Proteomes" id="UP000245283">
    <property type="component" value="Unassembled WGS sequence"/>
</dbReference>
<accession>A0A2V1K887</accession>
<dbReference type="Gene3D" id="3.30.1340.10">
    <property type="entry name" value="HPr-like"/>
    <property type="match status" value="1"/>
</dbReference>
<dbReference type="RefSeq" id="WP_109094206.1">
    <property type="nucleotide sequence ID" value="NZ_CAMELQ010000012.1"/>
</dbReference>
<dbReference type="SUPFAM" id="SSF53062">
    <property type="entry name" value="PTS system fructose IIA component-like"/>
    <property type="match status" value="1"/>
</dbReference>
<dbReference type="PROSITE" id="PS00369">
    <property type="entry name" value="PTS_HPR_HIS"/>
    <property type="match status" value="1"/>
</dbReference>
<dbReference type="InterPro" id="IPR036662">
    <property type="entry name" value="PTS_EIIA_man-typ_sf"/>
</dbReference>
<dbReference type="Gene3D" id="3.40.50.510">
    <property type="entry name" value="Phosphotransferase system, mannose-type IIA component"/>
    <property type="match status" value="1"/>
</dbReference>
<evidence type="ECO:0000256" key="3">
    <source>
        <dbReference type="ARBA" id="ARBA00022679"/>
    </source>
</evidence>
<dbReference type="SUPFAM" id="SSF55594">
    <property type="entry name" value="HPr-like"/>
    <property type="match status" value="1"/>
</dbReference>
<comment type="caution">
    <text evidence="6">The sequence shown here is derived from an EMBL/GenBank/DDBJ whole genome shotgun (WGS) entry which is preliminary data.</text>
</comment>
<dbReference type="NCBIfam" id="TIGR01003">
    <property type="entry name" value="PTS_HPr_family"/>
    <property type="match status" value="1"/>
</dbReference>
<protein>
    <recommendedName>
        <fullName evidence="2">Phosphocarrier protein HPr</fullName>
    </recommendedName>
</protein>
<feature type="domain" description="PTS EIIA type-4" evidence="4">
    <location>
        <begin position="2"/>
        <end position="150"/>
    </location>
</feature>
<dbReference type="PANTHER" id="PTHR38594">
    <property type="entry name" value="PEP-DEPENDENT DIHYDROXYACETONE KINASE, PHOSPHORYL DONOR SUBUNIT DHAM"/>
    <property type="match status" value="1"/>
</dbReference>
<evidence type="ECO:0000259" key="4">
    <source>
        <dbReference type="PROSITE" id="PS51096"/>
    </source>
</evidence>
<keyword evidence="3" id="KW-0808">Transferase</keyword>
<dbReference type="EMBL" id="QETB01000005">
    <property type="protein sequence ID" value="PWF25717.1"/>
    <property type="molecule type" value="Genomic_DNA"/>
</dbReference>
<organism evidence="6 7">
    <name type="scientific">Ancrocorticia populi</name>
    <dbReference type="NCBI Taxonomy" id="2175228"/>
    <lineage>
        <taxon>Bacteria</taxon>
        <taxon>Bacillati</taxon>
        <taxon>Actinomycetota</taxon>
        <taxon>Actinomycetes</taxon>
        <taxon>Actinomycetales</taxon>
        <taxon>Actinomycetaceae</taxon>
        <taxon>Ancrocorticia</taxon>
    </lineage>
</organism>
<dbReference type="GO" id="GO:0047324">
    <property type="term" value="F:phosphoenolpyruvate-glycerone phosphotransferase activity"/>
    <property type="evidence" value="ECO:0007669"/>
    <property type="project" value="InterPro"/>
</dbReference>
<dbReference type="InterPro" id="IPR035895">
    <property type="entry name" value="HPr-like_sf"/>
</dbReference>
<evidence type="ECO:0000256" key="1">
    <source>
        <dbReference type="ARBA" id="ARBA00003681"/>
    </source>
</evidence>
<comment type="function">
    <text evidence="1">General (non sugar-specific) component of the phosphoenolpyruvate-dependent sugar phosphotransferase system (sugar PTS). This major carbohydrate active-transport system catalyzes the phosphorylation of incoming sugar substrates concomitantly with their translocation across the cell membrane. The phosphoryl group from phosphoenolpyruvate (PEP) is transferred to the phosphoryl carrier protein HPr by enzyme I. Phospho-HPr then transfers it to the PTS EIIA domain.</text>
</comment>